<dbReference type="InterPro" id="IPR051531">
    <property type="entry name" value="N-acetyltransferase"/>
</dbReference>
<evidence type="ECO:0000313" key="3">
    <source>
        <dbReference type="Proteomes" id="UP000051813"/>
    </source>
</evidence>
<comment type="caution">
    <text evidence="2">The sequence shown here is derived from an EMBL/GenBank/DDBJ whole genome shotgun (WGS) entry which is preliminary data.</text>
</comment>
<organism evidence="2 3">
    <name type="scientific">Lapidilactobacillus dextrinicus DSM 20335</name>
    <dbReference type="NCBI Taxonomy" id="1423738"/>
    <lineage>
        <taxon>Bacteria</taxon>
        <taxon>Bacillati</taxon>
        <taxon>Bacillota</taxon>
        <taxon>Bacilli</taxon>
        <taxon>Lactobacillales</taxon>
        <taxon>Lactobacillaceae</taxon>
        <taxon>Lapidilactobacillus</taxon>
    </lineage>
</organism>
<dbReference type="Pfam" id="PF13302">
    <property type="entry name" value="Acetyltransf_3"/>
    <property type="match status" value="1"/>
</dbReference>
<evidence type="ECO:0000259" key="1">
    <source>
        <dbReference type="PROSITE" id="PS51186"/>
    </source>
</evidence>
<dbReference type="STRING" id="1423738.FC84_GL001203"/>
<dbReference type="PANTHER" id="PTHR43792:SF1">
    <property type="entry name" value="N-ACETYLTRANSFERASE DOMAIN-CONTAINING PROTEIN"/>
    <property type="match status" value="1"/>
</dbReference>
<accession>A0A0R2BHC6</accession>
<dbReference type="InterPro" id="IPR000182">
    <property type="entry name" value="GNAT_dom"/>
</dbReference>
<evidence type="ECO:0000313" key="2">
    <source>
        <dbReference type="EMBL" id="KRM78181.1"/>
    </source>
</evidence>
<dbReference type="EMBL" id="AYYK01000025">
    <property type="protein sequence ID" value="KRM78181.1"/>
    <property type="molecule type" value="Genomic_DNA"/>
</dbReference>
<feature type="domain" description="N-acetyltransferase" evidence="1">
    <location>
        <begin position="21"/>
        <end position="166"/>
    </location>
</feature>
<reference evidence="2 3" key="1">
    <citation type="journal article" date="2015" name="Genome Announc.">
        <title>Expanding the biotechnology potential of lactobacilli through comparative genomics of 213 strains and associated genera.</title>
        <authorList>
            <person name="Sun Z."/>
            <person name="Harris H.M."/>
            <person name="McCann A."/>
            <person name="Guo C."/>
            <person name="Argimon S."/>
            <person name="Zhang W."/>
            <person name="Yang X."/>
            <person name="Jeffery I.B."/>
            <person name="Cooney J.C."/>
            <person name="Kagawa T.F."/>
            <person name="Liu W."/>
            <person name="Song Y."/>
            <person name="Salvetti E."/>
            <person name="Wrobel A."/>
            <person name="Rasinkangas P."/>
            <person name="Parkhill J."/>
            <person name="Rea M.C."/>
            <person name="O'Sullivan O."/>
            <person name="Ritari J."/>
            <person name="Douillard F.P."/>
            <person name="Paul Ross R."/>
            <person name="Yang R."/>
            <person name="Briner A.E."/>
            <person name="Felis G.E."/>
            <person name="de Vos W.M."/>
            <person name="Barrangou R."/>
            <person name="Klaenhammer T.R."/>
            <person name="Caufield P.W."/>
            <person name="Cui Y."/>
            <person name="Zhang H."/>
            <person name="O'Toole P.W."/>
        </authorList>
    </citation>
    <scope>NUCLEOTIDE SEQUENCE [LARGE SCALE GENOMIC DNA]</scope>
    <source>
        <strain evidence="2 3">DSM 20335</strain>
    </source>
</reference>
<dbReference type="PROSITE" id="PS51186">
    <property type="entry name" value="GNAT"/>
    <property type="match status" value="1"/>
</dbReference>
<dbReference type="PANTHER" id="PTHR43792">
    <property type="entry name" value="GNAT FAMILY, PUTATIVE (AFU_ORTHOLOGUE AFUA_3G00765)-RELATED-RELATED"/>
    <property type="match status" value="1"/>
</dbReference>
<keyword evidence="3" id="KW-1185">Reference proteome</keyword>
<dbReference type="AlphaFoldDB" id="A0A0R2BHC6"/>
<dbReference type="Gene3D" id="3.40.630.30">
    <property type="match status" value="1"/>
</dbReference>
<dbReference type="OrthoDB" id="9798081at2"/>
<dbReference type="SUPFAM" id="SSF55729">
    <property type="entry name" value="Acyl-CoA N-acyltransferases (Nat)"/>
    <property type="match status" value="1"/>
</dbReference>
<protein>
    <recommendedName>
        <fullName evidence="1">N-acetyltransferase domain-containing protein</fullName>
    </recommendedName>
</protein>
<dbReference type="GO" id="GO:0016747">
    <property type="term" value="F:acyltransferase activity, transferring groups other than amino-acyl groups"/>
    <property type="evidence" value="ECO:0007669"/>
    <property type="project" value="InterPro"/>
</dbReference>
<dbReference type="PATRIC" id="fig|1423738.3.peg.1219"/>
<sequence>MIKTNRLILRQFRHDRTDMNALLTILSDKKVNQYLPWFPVTTLTDTETFYEEHILPAYQDEGQAYYWAICIEGHDIPVGFINVAGTDSHDLGYGLRQEFWNLGIVTEAAESILPFLKSAGVPFVTATYDAHNLSSGKVLAKIGMTYQYSYQEQWQPKDIPVLFKMYQLNLADPKASVYQGYWQEHAEHFI</sequence>
<name>A0A0R2BHC6_9LACO</name>
<gene>
    <name evidence="2" type="ORF">FC84_GL001203</name>
</gene>
<dbReference type="Proteomes" id="UP000051813">
    <property type="component" value="Unassembled WGS sequence"/>
</dbReference>
<dbReference type="RefSeq" id="WP_057757734.1">
    <property type="nucleotide sequence ID" value="NZ_AYYK01000025.1"/>
</dbReference>
<dbReference type="InterPro" id="IPR016181">
    <property type="entry name" value="Acyl_CoA_acyltransferase"/>
</dbReference>
<proteinExistence type="predicted"/>